<feature type="domain" description="HTH cro/C1-type" evidence="1">
    <location>
        <begin position="16"/>
        <end position="74"/>
    </location>
</feature>
<name>A0A641AL50_9ACTN</name>
<dbReference type="PROSITE" id="PS50943">
    <property type="entry name" value="HTH_CROC1"/>
    <property type="match status" value="1"/>
</dbReference>
<dbReference type="RefSeq" id="WP_129185996.1">
    <property type="nucleotide sequence ID" value="NZ_JAGIOG010000001.1"/>
</dbReference>
<dbReference type="Pfam" id="PF01381">
    <property type="entry name" value="HTH_3"/>
    <property type="match status" value="1"/>
</dbReference>
<reference evidence="2" key="1">
    <citation type="submission" date="2019-09" db="EMBL/GenBank/DDBJ databases">
        <authorList>
            <person name="Li J."/>
        </authorList>
    </citation>
    <scope>NUCLEOTIDE SEQUENCE [LARGE SCALE GENOMIC DNA]</scope>
    <source>
        <strain evidence="2">NRBC 14897</strain>
    </source>
</reference>
<dbReference type="SMART" id="SM00530">
    <property type="entry name" value="HTH_XRE"/>
    <property type="match status" value="1"/>
</dbReference>
<dbReference type="InterPro" id="IPR010982">
    <property type="entry name" value="Lambda_DNA-bd_dom_sf"/>
</dbReference>
<dbReference type="AlphaFoldDB" id="A0A641AL50"/>
<dbReference type="GO" id="GO:0003677">
    <property type="term" value="F:DNA binding"/>
    <property type="evidence" value="ECO:0007669"/>
    <property type="project" value="InterPro"/>
</dbReference>
<dbReference type="EMBL" id="SDPP02000003">
    <property type="protein sequence ID" value="KAA1376416.1"/>
    <property type="molecule type" value="Genomic_DNA"/>
</dbReference>
<gene>
    <name evidence="2" type="ORF">ESP62_013390</name>
</gene>
<evidence type="ECO:0000313" key="2">
    <source>
        <dbReference type="EMBL" id="KAA1376416.1"/>
    </source>
</evidence>
<evidence type="ECO:0000259" key="1">
    <source>
        <dbReference type="PROSITE" id="PS50943"/>
    </source>
</evidence>
<proteinExistence type="predicted"/>
<keyword evidence="3" id="KW-1185">Reference proteome</keyword>
<organism evidence="2 3">
    <name type="scientific">Aeromicrobium fastidiosum</name>
    <dbReference type="NCBI Taxonomy" id="52699"/>
    <lineage>
        <taxon>Bacteria</taxon>
        <taxon>Bacillati</taxon>
        <taxon>Actinomycetota</taxon>
        <taxon>Actinomycetes</taxon>
        <taxon>Propionibacteriales</taxon>
        <taxon>Nocardioidaceae</taxon>
        <taxon>Aeromicrobium</taxon>
    </lineage>
</organism>
<comment type="caution">
    <text evidence="2">The sequence shown here is derived from an EMBL/GenBank/DDBJ whole genome shotgun (WGS) entry which is preliminary data.</text>
</comment>
<dbReference type="SUPFAM" id="SSF47413">
    <property type="entry name" value="lambda repressor-like DNA-binding domains"/>
    <property type="match status" value="1"/>
</dbReference>
<accession>A0A641AL50</accession>
<dbReference type="Proteomes" id="UP001515100">
    <property type="component" value="Unassembled WGS sequence"/>
</dbReference>
<protein>
    <submittedName>
        <fullName evidence="2">Helix-turn-helix transcriptional regulator</fullName>
    </submittedName>
</protein>
<evidence type="ECO:0000313" key="3">
    <source>
        <dbReference type="Proteomes" id="UP001515100"/>
    </source>
</evidence>
<dbReference type="InterPro" id="IPR001387">
    <property type="entry name" value="Cro/C1-type_HTH"/>
</dbReference>
<sequence>MSAYLATDPTIDGGLVRARRLELGWSERTFAAHLGEAFSTSMVRSIESGNTSSDLTLGDVRRLAKVLELSSDALLVVEGHSATPASSEGSELLRQVGATLRALDSPAPVDALATALGTDLETLAGALTELAATVAVAGLEVRTTDGTVQLVPAFRAAPVEALKDLTRRHLGRVQLDISQANLVSRTARGKRLKSTSNVDRVTKGALLNAGIVETTSGGGLELAEDVSYSLLLTTSRQHPLDDAER</sequence>
<dbReference type="Gene3D" id="1.10.260.40">
    <property type="entry name" value="lambda repressor-like DNA-binding domains"/>
    <property type="match status" value="1"/>
</dbReference>